<name>A0ABX5R1Y3_9GAMM</name>
<reference evidence="2" key="1">
    <citation type="submission" date="2018-09" db="EMBL/GenBank/DDBJ databases">
        <title>Yersinia hibernicus sp. nov.</title>
        <authorList>
            <person name="Nguyen S.V."/>
            <person name="Mundanda D.M."/>
            <person name="Anes J."/>
            <person name="Fanning S."/>
        </authorList>
    </citation>
    <scope>NUCLEOTIDE SEQUENCE [LARGE SCALE GENOMIC DNA]</scope>
    <source>
        <strain evidence="2">CFS1934</strain>
    </source>
</reference>
<keyword evidence="2" id="KW-1185">Reference proteome</keyword>
<protein>
    <submittedName>
        <fullName evidence="1">DUF2591 domain-containing protein</fullName>
    </submittedName>
</protein>
<proteinExistence type="predicted"/>
<dbReference type="RefSeq" id="WP_129197464.1">
    <property type="nucleotide sequence ID" value="NZ_CABHXI010000012.1"/>
</dbReference>
<sequence>MKDYSAMSDFEINKAVADIAMNGTWHLEPSHPSNTTGAWLYGSSGIQTYPLPDYCNTPADAWPIIFRERITLTPKVTGYEWDAISPVILNDDIEHLHTDKNPLRAAMIVFLMMKDRESSDG</sequence>
<evidence type="ECO:0000313" key="2">
    <source>
        <dbReference type="Proteomes" id="UP000288804"/>
    </source>
</evidence>
<evidence type="ECO:0000313" key="1">
    <source>
        <dbReference type="EMBL" id="QAX79639.1"/>
    </source>
</evidence>
<gene>
    <name evidence="1" type="ORF">D5F51_14350</name>
</gene>
<dbReference type="InterPro" id="IPR019701">
    <property type="entry name" value="Phage_P22_NinX"/>
</dbReference>
<dbReference type="EMBL" id="CP032487">
    <property type="protein sequence ID" value="QAX79639.1"/>
    <property type="molecule type" value="Genomic_DNA"/>
</dbReference>
<dbReference type="Proteomes" id="UP000288804">
    <property type="component" value="Chromosome"/>
</dbReference>
<organism evidence="1 2">
    <name type="scientific">Yersinia hibernica</name>
    <dbReference type="NCBI Taxonomy" id="2339259"/>
    <lineage>
        <taxon>Bacteria</taxon>
        <taxon>Pseudomonadati</taxon>
        <taxon>Pseudomonadota</taxon>
        <taxon>Gammaproteobacteria</taxon>
        <taxon>Enterobacterales</taxon>
        <taxon>Yersiniaceae</taxon>
        <taxon>Yersinia</taxon>
    </lineage>
</organism>
<dbReference type="Pfam" id="PF10765">
    <property type="entry name" value="Phage_P22_NinX"/>
    <property type="match status" value="1"/>
</dbReference>
<accession>A0ABX5R1Y3</accession>